<reference evidence="1" key="1">
    <citation type="submission" date="2014-05" db="EMBL/GenBank/DDBJ databases">
        <authorList>
            <person name="Chronopoulou M."/>
        </authorList>
    </citation>
    <scope>NUCLEOTIDE SEQUENCE</scope>
    <source>
        <tissue evidence="1">Whole organism</tissue>
    </source>
</reference>
<organism evidence="1">
    <name type="scientific">Lepeophtheirus salmonis</name>
    <name type="common">Salmon louse</name>
    <name type="synonym">Caligus salmonis</name>
    <dbReference type="NCBI Taxonomy" id="72036"/>
    <lineage>
        <taxon>Eukaryota</taxon>
        <taxon>Metazoa</taxon>
        <taxon>Ecdysozoa</taxon>
        <taxon>Arthropoda</taxon>
        <taxon>Crustacea</taxon>
        <taxon>Multicrustacea</taxon>
        <taxon>Hexanauplia</taxon>
        <taxon>Copepoda</taxon>
        <taxon>Siphonostomatoida</taxon>
        <taxon>Caligidae</taxon>
        <taxon>Lepeophtheirus</taxon>
    </lineage>
</organism>
<name>A0A0K2U6D5_LEPSM</name>
<feature type="non-terminal residue" evidence="1">
    <location>
        <position position="1"/>
    </location>
</feature>
<dbReference type="AlphaFoldDB" id="A0A0K2U6D5"/>
<sequence length="51" mass="5683">FECNQSTFRTLISGQETEKSTVDNNYSTLSCVSKSVSYLKVSSTPILRVYA</sequence>
<accession>A0A0K2U6D5</accession>
<protein>
    <submittedName>
        <fullName evidence="1">Uncharacterized protein</fullName>
    </submittedName>
</protein>
<evidence type="ECO:0000313" key="1">
    <source>
        <dbReference type="EMBL" id="CDW33281.1"/>
    </source>
</evidence>
<proteinExistence type="predicted"/>
<dbReference type="EMBL" id="HACA01015920">
    <property type="protein sequence ID" value="CDW33281.1"/>
    <property type="molecule type" value="Transcribed_RNA"/>
</dbReference>